<accession>A0A1I0F2I8</accession>
<feature type="transmembrane region" description="Helical" evidence="1">
    <location>
        <begin position="356"/>
        <end position="387"/>
    </location>
</feature>
<keyword evidence="1" id="KW-0812">Transmembrane</keyword>
<evidence type="ECO:0000313" key="2">
    <source>
        <dbReference type="EMBL" id="SET52036.1"/>
    </source>
</evidence>
<proteinExistence type="predicted"/>
<feature type="transmembrane region" description="Helical" evidence="1">
    <location>
        <begin position="99"/>
        <end position="117"/>
    </location>
</feature>
<dbReference type="OrthoDB" id="1637636at2"/>
<feature type="transmembrane region" description="Helical" evidence="1">
    <location>
        <begin position="784"/>
        <end position="800"/>
    </location>
</feature>
<organism evidence="2 3">
    <name type="scientific">Thomasclavelia cocleata</name>
    <dbReference type="NCBI Taxonomy" id="69824"/>
    <lineage>
        <taxon>Bacteria</taxon>
        <taxon>Bacillati</taxon>
        <taxon>Bacillota</taxon>
        <taxon>Erysipelotrichia</taxon>
        <taxon>Erysipelotrichales</taxon>
        <taxon>Coprobacillaceae</taxon>
        <taxon>Thomasclavelia</taxon>
    </lineage>
</organism>
<sequence length="813" mass="93888">MKRKNIYPIIFLTCLTFVIIYFITPSSSIFGSNTDWLSQHVNLADYIRNTMLENKTIFPDFAFNIGAGQNIYNISYYGLLRVDILISCLLPSVEMKDIIITYMIFNLVLSVDLTYLWLKHKKFNTWLCIIGAITLLSSSVLFQSHRQIMFVDYMSMLIIALIAVDLYIEKKKIIMLVISIVGIITSSYFFSISALLVILSYYCFEMYRLEIKLTFKEILYFLKPLLIAIMICGVLLIPTAYVLLENHQSGNTKINLLTLFIPRFNFESLLYDYYGCGLGYLTWVCLIVGLKIKKIKRLNIWLLLILFIPIFSFILNGFLYPRSKILIPFIPLLIYITIYVLNCLKYDDIKLNIKIILLLALPVLSFYQQPLAILDMILCGIGILLYLKNIKSALLLLIIMPVAISFANNQEENYVLSDKYQQVSKIKDIKLENDSRSDIFKEPLNTVNQVKNDVFRTSIYSSISNTRYNQFYYDIINNPISIRNRVACLSNSNIFFQGMMGVKTIYSENIVPIGYQEIEKNVYQNKDVLPLIYASNDLFSYKEFKKLSFPQTLDTLYNNVIVETDQINYQSKVTETKLKVSVKSKSDYLGIIKLSNGYRINTKKKAKLELDINQYLFNKIMIIEFDLKKVKLIKNTDTSITINGVRNRLSSLNAAYPNKNTHFTYILSQNEAIDKLEIEFSKGRYDLSDIRVYTIDYDIIKERNQEVDTFKGIYNQNGILADGEIDVKEDGYLVTSFAYQNGYKILVDDKEVNSECVNKAFLGAKISKGKHKVKIMFKPPMKDIAFIISVLGILLLAFQGRCKKGEKRIERTG</sequence>
<dbReference type="PANTHER" id="PTHR38454">
    <property type="entry name" value="INTEGRAL MEMBRANE PROTEIN-RELATED"/>
    <property type="match status" value="1"/>
</dbReference>
<keyword evidence="3" id="KW-1185">Reference proteome</keyword>
<feature type="transmembrane region" description="Helical" evidence="1">
    <location>
        <begin position="6"/>
        <end position="24"/>
    </location>
</feature>
<dbReference type="GeneID" id="78288465"/>
<dbReference type="Pfam" id="PF09586">
    <property type="entry name" value="YfhO"/>
    <property type="match status" value="1"/>
</dbReference>
<evidence type="ECO:0000256" key="1">
    <source>
        <dbReference type="SAM" id="Phobius"/>
    </source>
</evidence>
<feature type="transmembrane region" description="Helical" evidence="1">
    <location>
        <begin position="300"/>
        <end position="319"/>
    </location>
</feature>
<reference evidence="3" key="1">
    <citation type="submission" date="2016-10" db="EMBL/GenBank/DDBJ databases">
        <authorList>
            <person name="Varghese N."/>
            <person name="Submissions S."/>
        </authorList>
    </citation>
    <scope>NUCLEOTIDE SEQUENCE [LARGE SCALE GENOMIC DNA]</scope>
    <source>
        <strain evidence="3">DSM 1551</strain>
    </source>
</reference>
<feature type="transmembrane region" description="Helical" evidence="1">
    <location>
        <begin position="123"/>
        <end position="142"/>
    </location>
</feature>
<feature type="transmembrane region" description="Helical" evidence="1">
    <location>
        <begin position="225"/>
        <end position="244"/>
    </location>
</feature>
<dbReference type="EMBL" id="FOIN01000016">
    <property type="protein sequence ID" value="SET52036.1"/>
    <property type="molecule type" value="Genomic_DNA"/>
</dbReference>
<evidence type="ECO:0000313" key="3">
    <source>
        <dbReference type="Proteomes" id="UP000198558"/>
    </source>
</evidence>
<dbReference type="PANTHER" id="PTHR38454:SF1">
    <property type="entry name" value="INTEGRAL MEMBRANE PROTEIN"/>
    <property type="match status" value="1"/>
</dbReference>
<feature type="transmembrane region" description="Helical" evidence="1">
    <location>
        <begin position="325"/>
        <end position="344"/>
    </location>
</feature>
<dbReference type="AlphaFoldDB" id="A0A1I0F2I8"/>
<dbReference type="InterPro" id="IPR018580">
    <property type="entry name" value="Uncharacterised_YfhO"/>
</dbReference>
<feature type="transmembrane region" description="Helical" evidence="1">
    <location>
        <begin position="174"/>
        <end position="204"/>
    </location>
</feature>
<keyword evidence="1" id="KW-1133">Transmembrane helix</keyword>
<name>A0A1I0F2I8_9FIRM</name>
<gene>
    <name evidence="2" type="ORF">SAMN04489758_1169</name>
</gene>
<keyword evidence="1" id="KW-0472">Membrane</keyword>
<dbReference type="RefSeq" id="WP_092353994.1">
    <property type="nucleotide sequence ID" value="NZ_FOIN01000016.1"/>
</dbReference>
<feature type="transmembrane region" description="Helical" evidence="1">
    <location>
        <begin position="149"/>
        <end position="168"/>
    </location>
</feature>
<dbReference type="Proteomes" id="UP000198558">
    <property type="component" value="Unassembled WGS sequence"/>
</dbReference>
<protein>
    <submittedName>
        <fullName evidence="2">Uncharacterized membrane protein YfhO</fullName>
    </submittedName>
</protein>
<feature type="transmembrane region" description="Helical" evidence="1">
    <location>
        <begin position="270"/>
        <end position="288"/>
    </location>
</feature>